<gene>
    <name evidence="1" type="ORF">IAD15_05665</name>
</gene>
<proteinExistence type="predicted"/>
<dbReference type="EMBL" id="DVMJ01000051">
    <property type="protein sequence ID" value="HIU13539.1"/>
    <property type="molecule type" value="Genomic_DNA"/>
</dbReference>
<reference evidence="1" key="1">
    <citation type="submission" date="2020-10" db="EMBL/GenBank/DDBJ databases">
        <authorList>
            <person name="Gilroy R."/>
        </authorList>
    </citation>
    <scope>NUCLEOTIDE SEQUENCE</scope>
    <source>
        <strain evidence="1">CHK195-11698</strain>
    </source>
</reference>
<organism evidence="1 2">
    <name type="scientific">Candidatus Fimiplasma intestinipullorum</name>
    <dbReference type="NCBI Taxonomy" id="2840825"/>
    <lineage>
        <taxon>Bacteria</taxon>
        <taxon>Bacillati</taxon>
        <taxon>Bacillota</taxon>
        <taxon>Clostridia</taxon>
        <taxon>Eubacteriales</taxon>
        <taxon>Candidatus Fimiplasma</taxon>
    </lineage>
</organism>
<dbReference type="AlphaFoldDB" id="A0A9D1L095"/>
<evidence type="ECO:0000313" key="1">
    <source>
        <dbReference type="EMBL" id="HIU13539.1"/>
    </source>
</evidence>
<protein>
    <submittedName>
        <fullName evidence="1">Uncharacterized protein</fullName>
    </submittedName>
</protein>
<sequence length="104" mass="11991">MKRAIMQIIIHSDRDEDYLAFKKDLHIILEHGVTDFSLSPLRTDTMKTGYGEMYMTLSVNNVSELLHFLATSWSGPEDDCETDTIQADCFHPLVSYLYFQLPDV</sequence>
<evidence type="ECO:0000313" key="2">
    <source>
        <dbReference type="Proteomes" id="UP000824175"/>
    </source>
</evidence>
<name>A0A9D1L095_9FIRM</name>
<dbReference type="Proteomes" id="UP000824175">
    <property type="component" value="Unassembled WGS sequence"/>
</dbReference>
<accession>A0A9D1L095</accession>
<reference evidence="1" key="2">
    <citation type="journal article" date="2021" name="PeerJ">
        <title>Extensive microbial diversity within the chicken gut microbiome revealed by metagenomics and culture.</title>
        <authorList>
            <person name="Gilroy R."/>
            <person name="Ravi A."/>
            <person name="Getino M."/>
            <person name="Pursley I."/>
            <person name="Horton D.L."/>
            <person name="Alikhan N.F."/>
            <person name="Baker D."/>
            <person name="Gharbi K."/>
            <person name="Hall N."/>
            <person name="Watson M."/>
            <person name="Adriaenssens E.M."/>
            <person name="Foster-Nyarko E."/>
            <person name="Jarju S."/>
            <person name="Secka A."/>
            <person name="Antonio M."/>
            <person name="Oren A."/>
            <person name="Chaudhuri R.R."/>
            <person name="La Ragione R."/>
            <person name="Hildebrand F."/>
            <person name="Pallen M.J."/>
        </authorList>
    </citation>
    <scope>NUCLEOTIDE SEQUENCE</scope>
    <source>
        <strain evidence="1">CHK195-11698</strain>
    </source>
</reference>
<comment type="caution">
    <text evidence="1">The sequence shown here is derived from an EMBL/GenBank/DDBJ whole genome shotgun (WGS) entry which is preliminary data.</text>
</comment>